<feature type="region of interest" description="Disordered" evidence="7">
    <location>
        <begin position="254"/>
        <end position="284"/>
    </location>
</feature>
<keyword evidence="6" id="KW-0406">Ion transport</keyword>
<dbReference type="SUPFAM" id="SSF52540">
    <property type="entry name" value="P-loop containing nucleoside triphosphate hydrolases"/>
    <property type="match status" value="1"/>
</dbReference>
<reference evidence="9" key="2">
    <citation type="submission" date="2021-08" db="EMBL/GenBank/DDBJ databases">
        <authorList>
            <person name="Tani A."/>
            <person name="Ola A."/>
            <person name="Ogura Y."/>
            <person name="Katsura K."/>
            <person name="Hayashi T."/>
        </authorList>
    </citation>
    <scope>NUCLEOTIDE SEQUENCE</scope>
    <source>
        <strain evidence="9">DSM 23632</strain>
    </source>
</reference>
<dbReference type="InterPro" id="IPR003593">
    <property type="entry name" value="AAA+_ATPase"/>
</dbReference>
<feature type="domain" description="ABC transporter" evidence="8">
    <location>
        <begin position="13"/>
        <end position="239"/>
    </location>
</feature>
<evidence type="ECO:0000256" key="5">
    <source>
        <dbReference type="ARBA" id="ARBA00022906"/>
    </source>
</evidence>
<dbReference type="EMBL" id="BPRB01000268">
    <property type="protein sequence ID" value="GJE62037.1"/>
    <property type="molecule type" value="Genomic_DNA"/>
</dbReference>
<protein>
    <submittedName>
        <fullName evidence="9">Vitamin B12 import ATP-binding protein BtuD</fullName>
    </submittedName>
</protein>
<dbReference type="Proteomes" id="UP001055057">
    <property type="component" value="Unassembled WGS sequence"/>
</dbReference>
<dbReference type="Pfam" id="PF00005">
    <property type="entry name" value="ABC_tran"/>
    <property type="match status" value="1"/>
</dbReference>
<evidence type="ECO:0000256" key="3">
    <source>
        <dbReference type="ARBA" id="ARBA00022741"/>
    </source>
</evidence>
<evidence type="ECO:0000256" key="7">
    <source>
        <dbReference type="SAM" id="MobiDB-lite"/>
    </source>
</evidence>
<keyword evidence="10" id="KW-1185">Reference proteome</keyword>
<dbReference type="Gene3D" id="3.40.50.300">
    <property type="entry name" value="P-loop containing nucleotide triphosphate hydrolases"/>
    <property type="match status" value="1"/>
</dbReference>
<comment type="caution">
    <text evidence="9">The sequence shown here is derived from an EMBL/GenBank/DDBJ whole genome shotgun (WGS) entry which is preliminary data.</text>
</comment>
<proteinExistence type="inferred from homology"/>
<dbReference type="CDD" id="cd03235">
    <property type="entry name" value="ABC_Metallic_Cations"/>
    <property type="match status" value="1"/>
</dbReference>
<dbReference type="GO" id="GO:0005524">
    <property type="term" value="F:ATP binding"/>
    <property type="evidence" value="ECO:0007669"/>
    <property type="project" value="UniProtKB-KW"/>
</dbReference>
<dbReference type="InterPro" id="IPR027417">
    <property type="entry name" value="P-loop_NTPase"/>
</dbReference>
<dbReference type="SMART" id="SM00382">
    <property type="entry name" value="AAA"/>
    <property type="match status" value="1"/>
</dbReference>
<feature type="compositionally biased region" description="Basic residues" evidence="7">
    <location>
        <begin position="266"/>
        <end position="277"/>
    </location>
</feature>
<evidence type="ECO:0000256" key="4">
    <source>
        <dbReference type="ARBA" id="ARBA00022840"/>
    </source>
</evidence>
<comment type="similarity">
    <text evidence="1">Belongs to the ABC transporter superfamily.</text>
</comment>
<name>A0ABQ4U5C3_9HYPH</name>
<evidence type="ECO:0000313" key="10">
    <source>
        <dbReference type="Proteomes" id="UP001055057"/>
    </source>
</evidence>
<reference evidence="9" key="1">
    <citation type="journal article" date="2021" name="Front. Microbiol.">
        <title>Comprehensive Comparative Genomics and Phenotyping of Methylobacterium Species.</title>
        <authorList>
            <person name="Alessa O."/>
            <person name="Ogura Y."/>
            <person name="Fujitani Y."/>
            <person name="Takami H."/>
            <person name="Hayashi T."/>
            <person name="Sahin N."/>
            <person name="Tani A."/>
        </authorList>
    </citation>
    <scope>NUCLEOTIDE SEQUENCE</scope>
    <source>
        <strain evidence="9">DSM 23632</strain>
    </source>
</reference>
<organism evidence="9 10">
    <name type="scientific">Methylobacterium trifolii</name>
    <dbReference type="NCBI Taxonomy" id="1003092"/>
    <lineage>
        <taxon>Bacteria</taxon>
        <taxon>Pseudomonadati</taxon>
        <taxon>Pseudomonadota</taxon>
        <taxon>Alphaproteobacteria</taxon>
        <taxon>Hyphomicrobiales</taxon>
        <taxon>Methylobacteriaceae</taxon>
        <taxon>Methylobacterium</taxon>
    </lineage>
</organism>
<dbReference type="RefSeq" id="WP_238184593.1">
    <property type="nucleotide sequence ID" value="NZ_BPRB01000268.1"/>
</dbReference>
<dbReference type="PANTHER" id="PTHR42734">
    <property type="entry name" value="METAL TRANSPORT SYSTEM ATP-BINDING PROTEIN TM_0124-RELATED"/>
    <property type="match status" value="1"/>
</dbReference>
<dbReference type="InterPro" id="IPR017871">
    <property type="entry name" value="ABC_transporter-like_CS"/>
</dbReference>
<keyword evidence="5" id="KW-0864">Zinc transport</keyword>
<evidence type="ECO:0000256" key="2">
    <source>
        <dbReference type="ARBA" id="ARBA00022448"/>
    </source>
</evidence>
<evidence type="ECO:0000259" key="8">
    <source>
        <dbReference type="PROSITE" id="PS50893"/>
    </source>
</evidence>
<dbReference type="PROSITE" id="PS00211">
    <property type="entry name" value="ABC_TRANSPORTER_1"/>
    <property type="match status" value="1"/>
</dbReference>
<keyword evidence="5" id="KW-0862">Zinc</keyword>
<accession>A0ABQ4U5C3</accession>
<dbReference type="PANTHER" id="PTHR42734:SF5">
    <property type="entry name" value="IRON TRANSPORT SYSTEM ATP-BINDING PROTEIN HI_0361-RELATED"/>
    <property type="match status" value="1"/>
</dbReference>
<dbReference type="InterPro" id="IPR050153">
    <property type="entry name" value="Metal_Ion_Import_ABC"/>
</dbReference>
<keyword evidence="2" id="KW-0813">Transport</keyword>
<evidence type="ECO:0000256" key="1">
    <source>
        <dbReference type="ARBA" id="ARBA00005417"/>
    </source>
</evidence>
<dbReference type="InterPro" id="IPR003439">
    <property type="entry name" value="ABC_transporter-like_ATP-bd"/>
</dbReference>
<evidence type="ECO:0000313" key="9">
    <source>
        <dbReference type="EMBL" id="GJE62037.1"/>
    </source>
</evidence>
<keyword evidence="4 9" id="KW-0067">ATP-binding</keyword>
<gene>
    <name evidence="9" type="primary">btuD_11</name>
    <name evidence="9" type="ORF">MPOCJGCO_4166</name>
</gene>
<dbReference type="PROSITE" id="PS50893">
    <property type="entry name" value="ABC_TRANSPORTER_2"/>
    <property type="match status" value="1"/>
</dbReference>
<keyword evidence="3" id="KW-0547">Nucleotide-binding</keyword>
<sequence>MTRPDRSPAGGAIRLDALTLGYDRHPAVHHLNGTIRAGDMLALVGPNGAGKSTLLKGLVGEIACLDGRIERGVAQRAIAYLPQAAEIDRSFPMSVADLASMGLWRRAGAWRSLADDHENVAGALSAVGLSGFERRPIGTLSGGQFQRALFARLILQDARVILLDEPFTGVDARTVADLIALIRAWHGDGRTIVAALHDLGQVRAHFPQTLLLAREPVAWGATDLVLSPANLARATQLSEAWDETAAICARDHAARPHDGQDAGHAGHGHGHAHHHPHPGTEGAA</sequence>
<evidence type="ECO:0000256" key="6">
    <source>
        <dbReference type="ARBA" id="ARBA00023065"/>
    </source>
</evidence>